<dbReference type="Proteomes" id="UP000243459">
    <property type="component" value="Chromosome 7"/>
</dbReference>
<dbReference type="PRINTS" id="PR00724">
    <property type="entry name" value="CRBOXYPTASEC"/>
</dbReference>
<reference evidence="4" key="1">
    <citation type="journal article" date="2017" name="Nat. Commun.">
        <title>The asparagus genome sheds light on the origin and evolution of a young Y chromosome.</title>
        <authorList>
            <person name="Harkess A."/>
            <person name="Zhou J."/>
            <person name="Xu C."/>
            <person name="Bowers J.E."/>
            <person name="Van der Hulst R."/>
            <person name="Ayyampalayam S."/>
            <person name="Mercati F."/>
            <person name="Riccardi P."/>
            <person name="McKain M.R."/>
            <person name="Kakrana A."/>
            <person name="Tang H."/>
            <person name="Ray J."/>
            <person name="Groenendijk J."/>
            <person name="Arikit S."/>
            <person name="Mathioni S.M."/>
            <person name="Nakano M."/>
            <person name="Shan H."/>
            <person name="Telgmann-Rauber A."/>
            <person name="Kanno A."/>
            <person name="Yue Z."/>
            <person name="Chen H."/>
            <person name="Li W."/>
            <person name="Chen Y."/>
            <person name="Xu X."/>
            <person name="Zhang Y."/>
            <person name="Luo S."/>
            <person name="Chen H."/>
            <person name="Gao J."/>
            <person name="Mao Z."/>
            <person name="Pires J.C."/>
            <person name="Luo M."/>
            <person name="Kudrna D."/>
            <person name="Wing R.A."/>
            <person name="Meyers B.C."/>
            <person name="Yi K."/>
            <person name="Kong H."/>
            <person name="Lavrijsen P."/>
            <person name="Sunseri F."/>
            <person name="Falavigna A."/>
            <person name="Ye Y."/>
            <person name="Leebens-Mack J.H."/>
            <person name="Chen G."/>
        </authorList>
    </citation>
    <scope>NUCLEOTIDE SEQUENCE [LARGE SCALE GENOMIC DNA]</scope>
    <source>
        <strain evidence="4">cv. DH0086</strain>
    </source>
</reference>
<dbReference type="GO" id="GO:0019748">
    <property type="term" value="P:secondary metabolic process"/>
    <property type="evidence" value="ECO:0007669"/>
    <property type="project" value="TreeGrafter"/>
</dbReference>
<evidence type="ECO:0008006" key="5">
    <source>
        <dbReference type="Google" id="ProtNLM"/>
    </source>
</evidence>
<dbReference type="Pfam" id="PF00450">
    <property type="entry name" value="Peptidase_S10"/>
    <property type="match status" value="2"/>
</dbReference>
<sequence length="569" mass="63429">MGEESFPRFDGFAGGGRALKSHGEFEEAMTKVGEVGTRGSISEGGRSLSSREQHRRENPRKRVGEEGKAGSCVEGGRRLRLEGVAAKEGSRAWTKLRLSAENSASVTIAPEPQAIALCFSRHKLEAARASSLDLIMSSPLNLPLATAILFSLMLLPPALSGVSVTHLPGFTGPLPFQLETGYESMGNEEFFYYFVQSERNPREDPLIVWLTGGPDGCSALCGFLLEIGPLRFIIAEYNGSLPSLIYNPYSWSKVANIIFLDAPIGSGFSYSTCASDYELNDTVSSLQTCNFLIKWYESHPDFLSNPLYIAGDSYAGKLVPLVTHAIVTGELSPLFSNLKGYIIGNPITDKLFDSKSRVPFSHGMAIISDELYKEIKENCAEEEDYDHPNPQNLLCYGALSEFKKFCSEIYDKYILEPKCPPPFMQKSIVTTKRSLGEELYKDILLPSQAPDMKCRTQYAQYLLDYWTNNSATREALHIKKLKSKTFLCSGDHDLVAPFRGTHAWIRSLNFSIVDDWRSWHVHDQVAGYTRKFKDDLTFATVKNAGHTAATYQPENCLAMFERWISHESL</sequence>
<feature type="compositionally biased region" description="Basic and acidic residues" evidence="2">
    <location>
        <begin position="49"/>
        <end position="68"/>
    </location>
</feature>
<dbReference type="AlphaFoldDB" id="A0A5P1EFN9"/>
<protein>
    <recommendedName>
        <fullName evidence="5">Carboxypeptidase</fullName>
    </recommendedName>
</protein>
<dbReference type="EMBL" id="CM007387">
    <property type="protein sequence ID" value="ONK64705.1"/>
    <property type="molecule type" value="Genomic_DNA"/>
</dbReference>
<dbReference type="GO" id="GO:0006508">
    <property type="term" value="P:proteolysis"/>
    <property type="evidence" value="ECO:0007669"/>
    <property type="project" value="InterPro"/>
</dbReference>
<dbReference type="OMA" id="ERWISHE"/>
<accession>A0A5P1EFN9</accession>
<evidence type="ECO:0000256" key="2">
    <source>
        <dbReference type="SAM" id="MobiDB-lite"/>
    </source>
</evidence>
<dbReference type="InterPro" id="IPR001563">
    <property type="entry name" value="Peptidase_S10"/>
</dbReference>
<organism evidence="3 4">
    <name type="scientific">Asparagus officinalis</name>
    <name type="common">Garden asparagus</name>
    <dbReference type="NCBI Taxonomy" id="4686"/>
    <lineage>
        <taxon>Eukaryota</taxon>
        <taxon>Viridiplantae</taxon>
        <taxon>Streptophyta</taxon>
        <taxon>Embryophyta</taxon>
        <taxon>Tracheophyta</taxon>
        <taxon>Spermatophyta</taxon>
        <taxon>Magnoliopsida</taxon>
        <taxon>Liliopsida</taxon>
        <taxon>Asparagales</taxon>
        <taxon>Asparagaceae</taxon>
        <taxon>Asparagoideae</taxon>
        <taxon>Asparagus</taxon>
    </lineage>
</organism>
<feature type="region of interest" description="Disordered" evidence="2">
    <location>
        <begin position="23"/>
        <end position="71"/>
    </location>
</feature>
<dbReference type="PANTHER" id="PTHR11802:SF461">
    <property type="entry name" value="OS02G0687900 PROTEIN"/>
    <property type="match status" value="1"/>
</dbReference>
<evidence type="ECO:0000256" key="1">
    <source>
        <dbReference type="ARBA" id="ARBA00009431"/>
    </source>
</evidence>
<dbReference type="InterPro" id="IPR029058">
    <property type="entry name" value="AB_hydrolase_fold"/>
</dbReference>
<dbReference type="Gene3D" id="3.40.50.1820">
    <property type="entry name" value="alpha/beta hydrolase"/>
    <property type="match status" value="1"/>
</dbReference>
<dbReference type="SUPFAM" id="SSF53474">
    <property type="entry name" value="alpha/beta-Hydrolases"/>
    <property type="match status" value="1"/>
</dbReference>
<proteinExistence type="inferred from homology"/>
<dbReference type="GO" id="GO:0004185">
    <property type="term" value="F:serine-type carboxypeptidase activity"/>
    <property type="evidence" value="ECO:0007669"/>
    <property type="project" value="InterPro"/>
</dbReference>
<evidence type="ECO:0000313" key="4">
    <source>
        <dbReference type="Proteomes" id="UP000243459"/>
    </source>
</evidence>
<dbReference type="GO" id="GO:0016747">
    <property type="term" value="F:acyltransferase activity, transferring groups other than amino-acyl groups"/>
    <property type="evidence" value="ECO:0007669"/>
    <property type="project" value="TreeGrafter"/>
</dbReference>
<dbReference type="PANTHER" id="PTHR11802">
    <property type="entry name" value="SERINE PROTEASE FAMILY S10 SERINE CARBOXYPEPTIDASE"/>
    <property type="match status" value="1"/>
</dbReference>
<keyword evidence="4" id="KW-1185">Reference proteome</keyword>
<gene>
    <name evidence="3" type="ORF">A4U43_C07F29020</name>
</gene>
<name>A0A5P1EFN9_ASPOF</name>
<evidence type="ECO:0000313" key="3">
    <source>
        <dbReference type="EMBL" id="ONK64705.1"/>
    </source>
</evidence>
<dbReference type="FunFam" id="3.40.50.1820:FF:000072">
    <property type="entry name" value="Serine carboxypeptidase-like 19"/>
    <property type="match status" value="1"/>
</dbReference>
<comment type="similarity">
    <text evidence="1">Belongs to the peptidase S10 family.</text>
</comment>
<dbReference type="Gramene" id="ONK64705">
    <property type="protein sequence ID" value="ONK64705"/>
    <property type="gene ID" value="A4U43_C07F29020"/>
</dbReference>